<evidence type="ECO:0000313" key="4">
    <source>
        <dbReference type="EMBL" id="GAQ90152.1"/>
    </source>
</evidence>
<organism evidence="4 5">
    <name type="scientific">Klebsormidium nitens</name>
    <name type="common">Green alga</name>
    <name type="synonym">Ulothrix nitens</name>
    <dbReference type="NCBI Taxonomy" id="105231"/>
    <lineage>
        <taxon>Eukaryota</taxon>
        <taxon>Viridiplantae</taxon>
        <taxon>Streptophyta</taxon>
        <taxon>Klebsormidiophyceae</taxon>
        <taxon>Klebsormidiales</taxon>
        <taxon>Klebsormidiaceae</taxon>
        <taxon>Klebsormidium</taxon>
    </lineage>
</organism>
<dbReference type="OrthoDB" id="47007at2759"/>
<feature type="compositionally biased region" description="Polar residues" evidence="3">
    <location>
        <begin position="97"/>
        <end position="107"/>
    </location>
</feature>
<keyword evidence="2" id="KW-0560">Oxidoreductase</keyword>
<dbReference type="FunFam" id="3.40.50.720:FF:000084">
    <property type="entry name" value="Short-chain dehydrogenase reductase"/>
    <property type="match status" value="1"/>
</dbReference>
<dbReference type="PRINTS" id="PR00081">
    <property type="entry name" value="GDHRDH"/>
</dbReference>
<dbReference type="STRING" id="105231.A0A1Y1IJ56"/>
<proteinExistence type="inferred from homology"/>
<dbReference type="Pfam" id="PF13561">
    <property type="entry name" value="adh_short_C2"/>
    <property type="match status" value="1"/>
</dbReference>
<evidence type="ECO:0000313" key="5">
    <source>
        <dbReference type="Proteomes" id="UP000054558"/>
    </source>
</evidence>
<feature type="region of interest" description="Disordered" evidence="3">
    <location>
        <begin position="97"/>
        <end position="129"/>
    </location>
</feature>
<dbReference type="Proteomes" id="UP000054558">
    <property type="component" value="Unassembled WGS sequence"/>
</dbReference>
<dbReference type="InterPro" id="IPR036291">
    <property type="entry name" value="NAD(P)-bd_dom_sf"/>
</dbReference>
<dbReference type="SUPFAM" id="SSF51735">
    <property type="entry name" value="NAD(P)-binding Rossmann-fold domains"/>
    <property type="match status" value="1"/>
</dbReference>
<reference evidence="4 5" key="1">
    <citation type="journal article" date="2014" name="Nat. Commun.">
        <title>Klebsormidium flaccidum genome reveals primary factors for plant terrestrial adaptation.</title>
        <authorList>
            <person name="Hori K."/>
            <person name="Maruyama F."/>
            <person name="Fujisawa T."/>
            <person name="Togashi T."/>
            <person name="Yamamoto N."/>
            <person name="Seo M."/>
            <person name="Sato S."/>
            <person name="Yamada T."/>
            <person name="Mori H."/>
            <person name="Tajima N."/>
            <person name="Moriyama T."/>
            <person name="Ikeuchi M."/>
            <person name="Watanabe M."/>
            <person name="Wada H."/>
            <person name="Kobayashi K."/>
            <person name="Saito M."/>
            <person name="Masuda T."/>
            <person name="Sasaki-Sekimoto Y."/>
            <person name="Mashiguchi K."/>
            <person name="Awai K."/>
            <person name="Shimojima M."/>
            <person name="Masuda S."/>
            <person name="Iwai M."/>
            <person name="Nobusawa T."/>
            <person name="Narise T."/>
            <person name="Kondo S."/>
            <person name="Saito H."/>
            <person name="Sato R."/>
            <person name="Murakawa M."/>
            <person name="Ihara Y."/>
            <person name="Oshima-Yamada Y."/>
            <person name="Ohtaka K."/>
            <person name="Satoh M."/>
            <person name="Sonobe K."/>
            <person name="Ishii M."/>
            <person name="Ohtani R."/>
            <person name="Kanamori-Sato M."/>
            <person name="Honoki R."/>
            <person name="Miyazaki D."/>
            <person name="Mochizuki H."/>
            <person name="Umetsu J."/>
            <person name="Higashi K."/>
            <person name="Shibata D."/>
            <person name="Kamiya Y."/>
            <person name="Sato N."/>
            <person name="Nakamura Y."/>
            <person name="Tabata S."/>
            <person name="Ida S."/>
            <person name="Kurokawa K."/>
            <person name="Ohta H."/>
        </authorList>
    </citation>
    <scope>NUCLEOTIDE SEQUENCE [LARGE SCALE GENOMIC DNA]</scope>
    <source>
        <strain evidence="4 5">NIES-2285</strain>
    </source>
</reference>
<accession>A0A1Y1IJ56</accession>
<evidence type="ECO:0000256" key="2">
    <source>
        <dbReference type="ARBA" id="ARBA00023002"/>
    </source>
</evidence>
<evidence type="ECO:0000256" key="1">
    <source>
        <dbReference type="ARBA" id="ARBA00006484"/>
    </source>
</evidence>
<sequence>MTPCTLATASRSLGRLQSAATRLPAAPQLASGSPSLFRLSCDASVARSAAGGFSLPGTTPSSLRRLLVSPALKQVPQQPSSGQSPRKSVTRTLSIMAAQTPSGSQATGFEAGEEKARQDMQPGKEHKMAVKPETIPQHYKAAGKLEGKKALITGGDSGIGRAVAALFAMEGADVGITYVAGQEEKDVEDTLALLAEVAGGKRKATKYAADLGYDDQCKQVADAFLRDHGRIDILVNHAGEQHAVQKFEELSPETVERTFRTNVYSQFFLTRHLLPAMPEGGCIINTASVNAYKGNKQLIDYTASKGANVAFTRALALNLASRNIRVNGVAPGPIWTPLISATFPEEKVAKFGEETPLGRAGHPSEVAPAYVFLASADASYITGQVIHPNGGMVVNA</sequence>
<dbReference type="PRINTS" id="PR00080">
    <property type="entry name" value="SDRFAMILY"/>
</dbReference>
<gene>
    <name evidence="4" type="ORF">KFL_006060050</name>
</gene>
<dbReference type="Gene3D" id="3.40.50.720">
    <property type="entry name" value="NAD(P)-binding Rossmann-like Domain"/>
    <property type="match status" value="1"/>
</dbReference>
<evidence type="ECO:0000256" key="3">
    <source>
        <dbReference type="SAM" id="MobiDB-lite"/>
    </source>
</evidence>
<keyword evidence="5" id="KW-1185">Reference proteome</keyword>
<dbReference type="InterPro" id="IPR002347">
    <property type="entry name" value="SDR_fam"/>
</dbReference>
<dbReference type="AlphaFoldDB" id="A0A1Y1IJ56"/>
<comment type="similarity">
    <text evidence="1">Belongs to the short-chain dehydrogenases/reductases (SDR) family.</text>
</comment>
<dbReference type="EMBL" id="DF237555">
    <property type="protein sequence ID" value="GAQ90152.1"/>
    <property type="molecule type" value="Genomic_DNA"/>
</dbReference>
<dbReference type="PANTHER" id="PTHR48107">
    <property type="entry name" value="NADPH-DEPENDENT ALDEHYDE REDUCTASE-LIKE PROTEIN, CHLOROPLASTIC-RELATED"/>
    <property type="match status" value="1"/>
</dbReference>
<protein>
    <submittedName>
        <fullName evidence="4">Uncharacterized protein</fullName>
    </submittedName>
</protein>
<dbReference type="OMA" id="AAYQMSQ"/>
<dbReference type="PANTHER" id="PTHR48107:SF16">
    <property type="entry name" value="NADPH-DEPENDENT ALDEHYDE REDUCTASE 1, CHLOROPLASTIC"/>
    <property type="match status" value="1"/>
</dbReference>
<name>A0A1Y1IJ56_KLENI</name>
<feature type="compositionally biased region" description="Basic and acidic residues" evidence="3">
    <location>
        <begin position="112"/>
        <end position="129"/>
    </location>
</feature>
<dbReference type="GO" id="GO:0016614">
    <property type="term" value="F:oxidoreductase activity, acting on CH-OH group of donors"/>
    <property type="evidence" value="ECO:0007669"/>
    <property type="project" value="UniProtKB-ARBA"/>
</dbReference>